<gene>
    <name evidence="11" type="ORF">LUZ62_029644</name>
</gene>
<feature type="domain" description="Disease resistance N-terminal" evidence="8">
    <location>
        <begin position="10"/>
        <end position="78"/>
    </location>
</feature>
<proteinExistence type="inferred from homology"/>
<dbReference type="FunFam" id="1.10.10.10:FF:000322">
    <property type="entry name" value="Probable disease resistance protein At1g63360"/>
    <property type="match status" value="1"/>
</dbReference>
<dbReference type="GO" id="GO:0002758">
    <property type="term" value="P:innate immune response-activating signaling pathway"/>
    <property type="evidence" value="ECO:0007669"/>
    <property type="project" value="UniProtKB-ARBA"/>
</dbReference>
<dbReference type="PANTHER" id="PTHR36766">
    <property type="entry name" value="PLANT BROAD-SPECTRUM MILDEW RESISTANCE PROTEIN RPW8"/>
    <property type="match status" value="1"/>
</dbReference>
<evidence type="ECO:0000256" key="5">
    <source>
        <dbReference type="ARBA" id="ARBA00022821"/>
    </source>
</evidence>
<dbReference type="Gene3D" id="3.40.50.300">
    <property type="entry name" value="P-loop containing nucleotide triphosphate hydrolases"/>
    <property type="match status" value="1"/>
</dbReference>
<dbReference type="GO" id="GO:0005524">
    <property type="term" value="F:ATP binding"/>
    <property type="evidence" value="ECO:0007669"/>
    <property type="project" value="UniProtKB-KW"/>
</dbReference>
<dbReference type="InterPro" id="IPR032675">
    <property type="entry name" value="LRR_dom_sf"/>
</dbReference>
<dbReference type="SUPFAM" id="SSF52058">
    <property type="entry name" value="L domain-like"/>
    <property type="match status" value="1"/>
</dbReference>
<dbReference type="SUPFAM" id="SSF52540">
    <property type="entry name" value="P-loop containing nucleoside triphosphate hydrolases"/>
    <property type="match status" value="1"/>
</dbReference>
<accession>A0AAV8HGS7</accession>
<evidence type="ECO:0000256" key="4">
    <source>
        <dbReference type="ARBA" id="ARBA00022741"/>
    </source>
</evidence>
<organism evidence="11 12">
    <name type="scientific">Rhynchospora pubera</name>
    <dbReference type="NCBI Taxonomy" id="906938"/>
    <lineage>
        <taxon>Eukaryota</taxon>
        <taxon>Viridiplantae</taxon>
        <taxon>Streptophyta</taxon>
        <taxon>Embryophyta</taxon>
        <taxon>Tracheophyta</taxon>
        <taxon>Spermatophyta</taxon>
        <taxon>Magnoliopsida</taxon>
        <taxon>Liliopsida</taxon>
        <taxon>Poales</taxon>
        <taxon>Cyperaceae</taxon>
        <taxon>Cyperoideae</taxon>
        <taxon>Rhynchosporeae</taxon>
        <taxon>Rhynchospora</taxon>
    </lineage>
</organism>
<dbReference type="Pfam" id="PF00931">
    <property type="entry name" value="NB-ARC"/>
    <property type="match status" value="1"/>
</dbReference>
<dbReference type="InterPro" id="IPR042197">
    <property type="entry name" value="Apaf_helical"/>
</dbReference>
<evidence type="ECO:0000259" key="9">
    <source>
        <dbReference type="Pfam" id="PF23559"/>
    </source>
</evidence>
<dbReference type="Proteomes" id="UP001140206">
    <property type="component" value="Chromosome 1"/>
</dbReference>
<dbReference type="GO" id="GO:0043531">
    <property type="term" value="F:ADP binding"/>
    <property type="evidence" value="ECO:0007669"/>
    <property type="project" value="InterPro"/>
</dbReference>
<dbReference type="Gene3D" id="1.10.8.430">
    <property type="entry name" value="Helical domain of apoptotic protease-activating factors"/>
    <property type="match status" value="1"/>
</dbReference>
<dbReference type="Pfam" id="PF23559">
    <property type="entry name" value="WHD_DRP"/>
    <property type="match status" value="1"/>
</dbReference>
<dbReference type="InterPro" id="IPR027417">
    <property type="entry name" value="P-loop_NTPase"/>
</dbReference>
<evidence type="ECO:0000259" key="8">
    <source>
        <dbReference type="Pfam" id="PF18052"/>
    </source>
</evidence>
<keyword evidence="6" id="KW-0067">ATP-binding</keyword>
<keyword evidence="3" id="KW-0677">Repeat</keyword>
<comment type="caution">
    <text evidence="11">The sequence shown here is derived from an EMBL/GenBank/DDBJ whole genome shotgun (WGS) entry which is preliminary data.</text>
</comment>
<dbReference type="Pfam" id="PF18052">
    <property type="entry name" value="Rx_N"/>
    <property type="match status" value="1"/>
</dbReference>
<feature type="domain" description="NB-ARC" evidence="7">
    <location>
        <begin position="153"/>
        <end position="322"/>
    </location>
</feature>
<dbReference type="InterPro" id="IPR058922">
    <property type="entry name" value="WHD_DRP"/>
</dbReference>
<evidence type="ECO:0000313" key="11">
    <source>
        <dbReference type="EMBL" id="KAJ4817078.1"/>
    </source>
</evidence>
<feature type="domain" description="R13L1/DRL21-like LRR repeat region" evidence="10">
    <location>
        <begin position="686"/>
        <end position="813"/>
    </location>
</feature>
<protein>
    <submittedName>
        <fullName evidence="11">NBS-LRR-like resistance protein</fullName>
    </submittedName>
</protein>
<evidence type="ECO:0000256" key="3">
    <source>
        <dbReference type="ARBA" id="ARBA00022737"/>
    </source>
</evidence>
<dbReference type="InterPro" id="IPR041118">
    <property type="entry name" value="Rx_N"/>
</dbReference>
<evidence type="ECO:0000259" key="10">
    <source>
        <dbReference type="Pfam" id="PF25019"/>
    </source>
</evidence>
<dbReference type="InterPro" id="IPR002182">
    <property type="entry name" value="NB-ARC"/>
</dbReference>
<keyword evidence="5" id="KW-0611">Plant defense</keyword>
<dbReference type="GO" id="GO:0042742">
    <property type="term" value="P:defense response to bacterium"/>
    <property type="evidence" value="ECO:0007669"/>
    <property type="project" value="UniProtKB-ARBA"/>
</dbReference>
<keyword evidence="4" id="KW-0547">Nucleotide-binding</keyword>
<comment type="similarity">
    <text evidence="1">Belongs to the disease resistance NB-LRR family.</text>
</comment>
<keyword evidence="12" id="KW-1185">Reference proteome</keyword>
<dbReference type="Gene3D" id="1.10.10.10">
    <property type="entry name" value="Winged helix-like DNA-binding domain superfamily/Winged helix DNA-binding domain"/>
    <property type="match status" value="1"/>
</dbReference>
<evidence type="ECO:0000256" key="2">
    <source>
        <dbReference type="ARBA" id="ARBA00022614"/>
    </source>
</evidence>
<reference evidence="11" key="1">
    <citation type="submission" date="2022-08" db="EMBL/GenBank/DDBJ databases">
        <authorList>
            <person name="Marques A."/>
        </authorList>
    </citation>
    <scope>NUCLEOTIDE SEQUENCE</scope>
    <source>
        <strain evidence="11">RhyPub2mFocal</strain>
        <tissue evidence="11">Leaves</tissue>
    </source>
</reference>
<dbReference type="PRINTS" id="PR00364">
    <property type="entry name" value="DISEASERSIST"/>
</dbReference>
<dbReference type="InterPro" id="IPR056789">
    <property type="entry name" value="LRR_R13L1-DRL21"/>
</dbReference>
<dbReference type="EMBL" id="JAMFTS010000001">
    <property type="protein sequence ID" value="KAJ4817078.1"/>
    <property type="molecule type" value="Genomic_DNA"/>
</dbReference>
<dbReference type="PANTHER" id="PTHR36766:SF40">
    <property type="entry name" value="DISEASE RESISTANCE PROTEIN RGA3"/>
    <property type="match status" value="1"/>
</dbReference>
<evidence type="ECO:0000256" key="6">
    <source>
        <dbReference type="ARBA" id="ARBA00022840"/>
    </source>
</evidence>
<evidence type="ECO:0000256" key="1">
    <source>
        <dbReference type="ARBA" id="ARBA00008894"/>
    </source>
</evidence>
<dbReference type="Gene3D" id="3.80.10.10">
    <property type="entry name" value="Ribonuclease Inhibitor"/>
    <property type="match status" value="1"/>
</dbReference>
<dbReference type="AlphaFoldDB" id="A0AAV8HGS7"/>
<sequence length="1038" mass="119307">MIQGSSAESSIVREIETLVNINSRIRTVLADSEEREIMDLSEKLWLREIREVAYDAEDILSDFNYYWREKEMGHLHRANSRKRKFEVTGLTFFAWYESSLLSRIQKVTERYHEICQARDTFHLCEEDGIRKFQSCSRPPSSSFLDPSDVLGREAETRAVIDALAIILGIKVVALVGMAGIGKTTVAKLVFNHGVVQTQFQLKGWVWISPFYDEVTITKLIIESFTYEECGLCQLDALEQRLIEVLAGKKFFLVLNNIQDVNSGQWKVLQWLHTYGGDNSCILITTENSAVAESMGANLSIPLGALSRMDSWQLFSRHAFNKRNSTMITEKIMEIAQKLVDKCSGVPLVVRALGSLVSFSTEEKTWEYILQSNVWDLEECMNDMSILSLSYHVLPAHLKPCFRSCAMFPKGHVFEADSLVRIWAAQGLIQAEDREEIEVGHTYVNDLMQRSLLQYRVIQGIRQTKPKIMMHDLMHDLSTWIVGGETAIIENKVIGNRNYKGFRYKSSLTHNLDIGLASLPYLIKEHRDFRNLTVVVKKDGQIRFETFQSCQPLKSLFIYSYNQTSFDLEHHFFDFSYLQFLRVLDLNFWKAVELPESIGNFKHLRFLGLSGQSLPDSICNLHNLRTLEVRTRSSQLNLPTKLNCMENLRHLIFSPWDVNMMPIGIGSMINLQSLSAFAVSRRGSATLDELNKLNNLRGELHITGLHHLLHQHVIDSIKPNLKRKEYLTHLTLHWSTSFKSQTKNNDIKLLEILQPHINIQHVVVEGYRGVQFPSWFSDHQFSKLTYLKIDNCMNCRKLPAVGQLPALKHLKLEGLKHLQNVGDEFYGYCEVSFPSLETLSFYDMPELERWYRRSGDGSDFPCLRELHASLCQKLRFLQISNFPMLQKASINWCHQLAGIEGLEENWLIHETWEGTSNLQMKLARNNFRVTPNDKKKVYSSVLKLKANSHKTNPDNLSPTLIIVDCPMLKQNLKIPEEEPKKSMHISSQINFSPGEIVEKASSQHKFSPVEIFKKVISAPTGILFGSIKYIKQKARFTLE</sequence>
<feature type="domain" description="Disease resistance protein winged helix" evidence="9">
    <location>
        <begin position="406"/>
        <end position="476"/>
    </location>
</feature>
<dbReference type="InterPro" id="IPR036388">
    <property type="entry name" value="WH-like_DNA-bd_sf"/>
</dbReference>
<evidence type="ECO:0000259" key="7">
    <source>
        <dbReference type="Pfam" id="PF00931"/>
    </source>
</evidence>
<dbReference type="Gene3D" id="1.20.5.4130">
    <property type="match status" value="1"/>
</dbReference>
<keyword evidence="2" id="KW-0433">Leucine-rich repeat</keyword>
<dbReference type="GO" id="GO:0009626">
    <property type="term" value="P:plant-type hypersensitive response"/>
    <property type="evidence" value="ECO:0007669"/>
    <property type="project" value="UniProtKB-ARBA"/>
</dbReference>
<dbReference type="Pfam" id="PF25019">
    <property type="entry name" value="LRR_R13L1-DRL21"/>
    <property type="match status" value="1"/>
</dbReference>
<name>A0AAV8HGS7_9POAL</name>
<evidence type="ECO:0000313" key="12">
    <source>
        <dbReference type="Proteomes" id="UP001140206"/>
    </source>
</evidence>